<evidence type="ECO:0000256" key="6">
    <source>
        <dbReference type="SAM" id="MobiDB-lite"/>
    </source>
</evidence>
<evidence type="ECO:0000259" key="7">
    <source>
        <dbReference type="Pfam" id="PF02880"/>
    </source>
</evidence>
<sequence length="366" mass="36523">MPEPQENDRPTPDDATAATPRTGADAGVRPSDVVGLAPARPVTVVLDAAHGGAGRAVRDALGDDPGGALHLVLVHADDAPRDAPAVADDGPLATGLVTRADAAAATADLRAAVLEHGADLGLALDPTGCALTVLDEAGQPVDEGVVAVLVGLRLVARELAAGRAPTLVHDVLASRVLDDLVGGAGAELVRTRVGLPALADAVAEHGAVLGVGHGGVFVVGGAGGAGETPDAAGARSGGDGAPVASGLVAGLHVVAALADQPHPMSVLAELYQPYVSTGVLVVDVADAAAATERVHDAYVARQGAGPVVADELDGLTVAHWDATPQWWFSVRASGSGDRVGLLVEAADEDIVEKVRDDVLALVREDR</sequence>
<reference evidence="8 9" key="2">
    <citation type="submission" date="2020-08" db="EMBL/GenBank/DDBJ databases">
        <authorList>
            <person name="Partida-Martinez L."/>
            <person name="Huntemann M."/>
            <person name="Clum A."/>
            <person name="Wang J."/>
            <person name="Palaniappan K."/>
            <person name="Ritter S."/>
            <person name="Chen I.-M."/>
            <person name="Stamatis D."/>
            <person name="Reddy T."/>
            <person name="O'Malley R."/>
            <person name="Daum C."/>
            <person name="Shapiro N."/>
            <person name="Ivanova N."/>
            <person name="Kyrpides N."/>
            <person name="Woyke T."/>
        </authorList>
    </citation>
    <scope>NUCLEOTIDE SEQUENCE [LARGE SCALE GENOMIC DNA]</scope>
    <source>
        <strain evidence="8 9">RAS26</strain>
    </source>
</reference>
<dbReference type="SUPFAM" id="SSF55957">
    <property type="entry name" value="Phosphoglucomutase, C-terminal domain"/>
    <property type="match status" value="1"/>
</dbReference>
<comment type="caution">
    <text evidence="8">The sequence shown here is derived from an EMBL/GenBank/DDBJ whole genome shotgun (WGS) entry which is preliminary data.</text>
</comment>
<keyword evidence="3" id="KW-0479">Metal-binding</keyword>
<keyword evidence="4" id="KW-0460">Magnesium</keyword>
<dbReference type="PANTHER" id="PTHR43771">
    <property type="entry name" value="PHOSPHOMANNOMUTASE"/>
    <property type="match status" value="1"/>
</dbReference>
<dbReference type="Proteomes" id="UP000518206">
    <property type="component" value="Unassembled WGS sequence"/>
</dbReference>
<evidence type="ECO:0000256" key="5">
    <source>
        <dbReference type="ARBA" id="ARBA00023235"/>
    </source>
</evidence>
<dbReference type="GO" id="GO:0046872">
    <property type="term" value="F:metal ion binding"/>
    <property type="evidence" value="ECO:0007669"/>
    <property type="project" value="UniProtKB-KW"/>
</dbReference>
<comment type="cofactor">
    <cofactor evidence="1">
        <name>Mg(2+)</name>
        <dbReference type="ChEBI" id="CHEBI:18420"/>
    </cofactor>
</comment>
<reference evidence="8 9" key="1">
    <citation type="submission" date="2020-08" db="EMBL/GenBank/DDBJ databases">
        <title>The Agave Microbiome: Exploring the role of microbial communities in plant adaptations to desert environments.</title>
        <authorList>
            <person name="Partida-Martinez L.P."/>
        </authorList>
    </citation>
    <scope>NUCLEOTIDE SEQUENCE [LARGE SCALE GENOMIC DNA]</scope>
    <source>
        <strain evidence="8 9">RAS26</strain>
    </source>
</reference>
<dbReference type="PANTHER" id="PTHR43771:SF1">
    <property type="entry name" value="PHOSPHOMANNOMUTASE"/>
    <property type="match status" value="1"/>
</dbReference>
<accession>A0A7W4UEV6</accession>
<dbReference type="EMBL" id="JACHVX010000002">
    <property type="protein sequence ID" value="MBB2922918.1"/>
    <property type="molecule type" value="Genomic_DNA"/>
</dbReference>
<organism evidence="8 9">
    <name type="scientific">Cellulomonas cellasea</name>
    <dbReference type="NCBI Taxonomy" id="43670"/>
    <lineage>
        <taxon>Bacteria</taxon>
        <taxon>Bacillati</taxon>
        <taxon>Actinomycetota</taxon>
        <taxon>Actinomycetes</taxon>
        <taxon>Micrococcales</taxon>
        <taxon>Cellulomonadaceae</taxon>
        <taxon>Cellulomonas</taxon>
    </lineage>
</organism>
<evidence type="ECO:0000256" key="4">
    <source>
        <dbReference type="ARBA" id="ARBA00022842"/>
    </source>
</evidence>
<evidence type="ECO:0000256" key="3">
    <source>
        <dbReference type="ARBA" id="ARBA00022723"/>
    </source>
</evidence>
<feature type="domain" description="Alpha-D-phosphohexomutase alpha/beta/alpha" evidence="7">
    <location>
        <begin position="155"/>
        <end position="274"/>
    </location>
</feature>
<dbReference type="RefSeq" id="WP_183295752.1">
    <property type="nucleotide sequence ID" value="NZ_JACHVX010000002.1"/>
</dbReference>
<feature type="compositionally biased region" description="Basic and acidic residues" evidence="6">
    <location>
        <begin position="1"/>
        <end position="12"/>
    </location>
</feature>
<proteinExistence type="predicted"/>
<evidence type="ECO:0000313" key="9">
    <source>
        <dbReference type="Proteomes" id="UP000518206"/>
    </source>
</evidence>
<dbReference type="InterPro" id="IPR016055">
    <property type="entry name" value="A-D-PHexomutase_a/b/a-I/II/III"/>
</dbReference>
<dbReference type="Gene3D" id="3.40.120.10">
    <property type="entry name" value="Alpha-D-Glucose-1,6-Bisphosphate, subunit A, domain 3"/>
    <property type="match status" value="2"/>
</dbReference>
<protein>
    <submittedName>
        <fullName evidence="8">Phosphomannomutase</fullName>
    </submittedName>
</protein>
<name>A0A7W4UEV6_9CELL</name>
<gene>
    <name evidence="8" type="ORF">FHR80_001830</name>
</gene>
<feature type="region of interest" description="Disordered" evidence="6">
    <location>
        <begin position="1"/>
        <end position="31"/>
    </location>
</feature>
<dbReference type="InterPro" id="IPR036900">
    <property type="entry name" value="A-D-PHexomutase_C_sf"/>
</dbReference>
<evidence type="ECO:0000313" key="8">
    <source>
        <dbReference type="EMBL" id="MBB2922918.1"/>
    </source>
</evidence>
<keyword evidence="2" id="KW-0597">Phosphoprotein</keyword>
<dbReference type="GO" id="GO:0016868">
    <property type="term" value="F:intramolecular phosphotransferase activity"/>
    <property type="evidence" value="ECO:0007669"/>
    <property type="project" value="InterPro"/>
</dbReference>
<feature type="compositionally biased region" description="Low complexity" evidence="6">
    <location>
        <begin position="13"/>
        <end position="27"/>
    </location>
</feature>
<dbReference type="SUPFAM" id="SSF53738">
    <property type="entry name" value="Phosphoglucomutase, first 3 domains"/>
    <property type="match status" value="1"/>
</dbReference>
<evidence type="ECO:0000256" key="2">
    <source>
        <dbReference type="ARBA" id="ARBA00022553"/>
    </source>
</evidence>
<dbReference type="GO" id="GO:0005975">
    <property type="term" value="P:carbohydrate metabolic process"/>
    <property type="evidence" value="ECO:0007669"/>
    <property type="project" value="InterPro"/>
</dbReference>
<keyword evidence="5" id="KW-0413">Isomerase</keyword>
<dbReference type="InterPro" id="IPR005846">
    <property type="entry name" value="A-D-PHexomutase_a/b/a-III"/>
</dbReference>
<dbReference type="Pfam" id="PF02880">
    <property type="entry name" value="PGM_PMM_III"/>
    <property type="match status" value="1"/>
</dbReference>
<dbReference type="AlphaFoldDB" id="A0A7W4UEV6"/>
<dbReference type="Gene3D" id="3.30.310.50">
    <property type="entry name" value="Alpha-D-phosphohexomutase, C-terminal domain"/>
    <property type="match status" value="1"/>
</dbReference>
<evidence type="ECO:0000256" key="1">
    <source>
        <dbReference type="ARBA" id="ARBA00001946"/>
    </source>
</evidence>